<sequence length="270" mass="27187">MPQPSTATRPPRSPITAWFPSGSPADAAAGPSWCLACAIITEYILQNGEAMPGQSLAPLIDPGVVVIARLSGTDGLDDAADAAIRGGALALEVTLNTPGALPWLERAAARYGEDILLGAGTVRTAGQVRDAVSAGARLIVSPGTVPTVVAATKDAGAAAMPGCYTATEIEAAVAAGADLVKLFPAGISGPQYVADLTAALDDVQLVVTGRVTAEDAGAYVSAGATAVGIGTWALSDKLINEGRWDVIEGRVRQTCQQIAGARPVPPPVVS</sequence>
<accession>A0A4R5DUP6</accession>
<keyword evidence="4" id="KW-0456">Lyase</keyword>
<proteinExistence type="inferred from homology"/>
<dbReference type="AlphaFoldDB" id="A0A4R5DUP6"/>
<dbReference type="InParanoid" id="A0A4R5DUP6"/>
<dbReference type="InterPro" id="IPR031338">
    <property type="entry name" value="KDPG/KHG_AS_2"/>
</dbReference>
<gene>
    <name evidence="6" type="ORF">E1269_02095</name>
</gene>
<dbReference type="Gene3D" id="3.20.20.70">
    <property type="entry name" value="Aldolase class I"/>
    <property type="match status" value="1"/>
</dbReference>
<dbReference type="PANTHER" id="PTHR30246">
    <property type="entry name" value="2-KETO-3-DEOXY-6-PHOSPHOGLUCONATE ALDOLASE"/>
    <property type="match status" value="1"/>
</dbReference>
<organism evidence="6 7">
    <name type="scientific">Jiangella asiatica</name>
    <dbReference type="NCBI Taxonomy" id="2530372"/>
    <lineage>
        <taxon>Bacteria</taxon>
        <taxon>Bacillati</taxon>
        <taxon>Actinomycetota</taxon>
        <taxon>Actinomycetes</taxon>
        <taxon>Jiangellales</taxon>
        <taxon>Jiangellaceae</taxon>
        <taxon>Jiangella</taxon>
    </lineage>
</organism>
<evidence type="ECO:0000313" key="6">
    <source>
        <dbReference type="EMBL" id="TDE14935.1"/>
    </source>
</evidence>
<dbReference type="OrthoDB" id="9805177at2"/>
<reference evidence="6 7" key="1">
    <citation type="submission" date="2019-03" db="EMBL/GenBank/DDBJ databases">
        <title>Draft genome sequences of novel Actinobacteria.</title>
        <authorList>
            <person name="Sahin N."/>
            <person name="Ay H."/>
            <person name="Saygin H."/>
        </authorList>
    </citation>
    <scope>NUCLEOTIDE SEQUENCE [LARGE SCALE GENOMIC DNA]</scope>
    <source>
        <strain evidence="6 7">5K138</strain>
    </source>
</reference>
<evidence type="ECO:0000256" key="1">
    <source>
        <dbReference type="ARBA" id="ARBA00004761"/>
    </source>
</evidence>
<dbReference type="InterPro" id="IPR000887">
    <property type="entry name" value="Aldlse_KDPG_KHG"/>
</dbReference>
<dbReference type="CDD" id="cd00452">
    <property type="entry name" value="KDPG_aldolase"/>
    <property type="match status" value="1"/>
</dbReference>
<protein>
    <submittedName>
        <fullName evidence="6">Bifunctional 4-hydroxy-2-oxoglutarate aldolase/2-dehydro-3-deoxy-phosphogluconate aldolase</fullName>
    </submittedName>
</protein>
<evidence type="ECO:0000256" key="5">
    <source>
        <dbReference type="ARBA" id="ARBA00023277"/>
    </source>
</evidence>
<evidence type="ECO:0000256" key="3">
    <source>
        <dbReference type="ARBA" id="ARBA00011233"/>
    </source>
</evidence>
<dbReference type="GO" id="GO:0016829">
    <property type="term" value="F:lyase activity"/>
    <property type="evidence" value="ECO:0007669"/>
    <property type="project" value="UniProtKB-KW"/>
</dbReference>
<comment type="pathway">
    <text evidence="1">Carbohydrate acid metabolism.</text>
</comment>
<keyword evidence="5" id="KW-0119">Carbohydrate metabolism</keyword>
<dbReference type="PANTHER" id="PTHR30246:SF1">
    <property type="entry name" value="2-DEHYDRO-3-DEOXY-6-PHOSPHOGALACTONATE ALDOLASE-RELATED"/>
    <property type="match status" value="1"/>
</dbReference>
<evidence type="ECO:0000256" key="4">
    <source>
        <dbReference type="ARBA" id="ARBA00023239"/>
    </source>
</evidence>
<comment type="subunit">
    <text evidence="3">Homotrimer.</text>
</comment>
<evidence type="ECO:0000256" key="2">
    <source>
        <dbReference type="ARBA" id="ARBA00006906"/>
    </source>
</evidence>
<dbReference type="SUPFAM" id="SSF51569">
    <property type="entry name" value="Aldolase"/>
    <property type="match status" value="1"/>
</dbReference>
<name>A0A4R5DUP6_9ACTN</name>
<dbReference type="Proteomes" id="UP000294739">
    <property type="component" value="Unassembled WGS sequence"/>
</dbReference>
<dbReference type="InterPro" id="IPR013785">
    <property type="entry name" value="Aldolase_TIM"/>
</dbReference>
<comment type="caution">
    <text evidence="6">The sequence shown here is derived from an EMBL/GenBank/DDBJ whole genome shotgun (WGS) entry which is preliminary data.</text>
</comment>
<dbReference type="PROSITE" id="PS00160">
    <property type="entry name" value="ALDOLASE_KDPG_KHG_2"/>
    <property type="match status" value="1"/>
</dbReference>
<keyword evidence="7" id="KW-1185">Reference proteome</keyword>
<dbReference type="EMBL" id="SMKZ01000002">
    <property type="protein sequence ID" value="TDE14935.1"/>
    <property type="molecule type" value="Genomic_DNA"/>
</dbReference>
<comment type="similarity">
    <text evidence="2">Belongs to the KHG/KDPG aldolase family.</text>
</comment>
<dbReference type="Pfam" id="PF01081">
    <property type="entry name" value="Aldolase"/>
    <property type="match status" value="1"/>
</dbReference>
<evidence type="ECO:0000313" key="7">
    <source>
        <dbReference type="Proteomes" id="UP000294739"/>
    </source>
</evidence>